<keyword evidence="1" id="KW-0812">Transmembrane</keyword>
<name>A0A844F9Y0_CLOSV</name>
<feature type="transmembrane region" description="Helical" evidence="1">
    <location>
        <begin position="12"/>
        <end position="34"/>
    </location>
</feature>
<comment type="caution">
    <text evidence="2">The sequence shown here is derived from an EMBL/GenBank/DDBJ whole genome shotgun (WGS) entry which is preliminary data.</text>
</comment>
<dbReference type="Proteomes" id="UP000462363">
    <property type="component" value="Unassembled WGS sequence"/>
</dbReference>
<protein>
    <submittedName>
        <fullName evidence="2">Uncharacterized protein</fullName>
    </submittedName>
</protein>
<proteinExistence type="predicted"/>
<keyword evidence="1" id="KW-0472">Membrane</keyword>
<feature type="transmembrane region" description="Helical" evidence="1">
    <location>
        <begin position="179"/>
        <end position="200"/>
    </location>
</feature>
<keyword evidence="1" id="KW-1133">Transmembrane helix</keyword>
<dbReference type="PROSITE" id="PS51257">
    <property type="entry name" value="PROKAR_LIPOPROTEIN"/>
    <property type="match status" value="1"/>
</dbReference>
<sequence>MERFAGDMAVTILLSYLVILGILAIGCIASYLLRGIGMYTLGKRRGMNYPWLAFIPYARTYFQGELCGTLHFKEKEIRNPGIWILVIPIVSNFVTGIFGGLIFGGVAISMARLGVNYSSIGYHDPGSALANMFSGTGIGMLMVGIALIGIISVLVGALVKTLLVLVNHQIFERYTDKNYALVHAVAGVFVPLYTSIYFFIIRNREE</sequence>
<dbReference type="RefSeq" id="WP_154323296.1">
    <property type="nucleotide sequence ID" value="NZ_CP045695.1"/>
</dbReference>
<reference evidence="2 3" key="1">
    <citation type="submission" date="2019-08" db="EMBL/GenBank/DDBJ databases">
        <title>In-depth cultivation of the pig gut microbiome towards novel bacterial diversity and tailored functional studies.</title>
        <authorList>
            <person name="Wylensek D."/>
            <person name="Hitch T.C.A."/>
            <person name="Clavel T."/>
        </authorList>
    </citation>
    <scope>NUCLEOTIDE SEQUENCE [LARGE SCALE GENOMIC DNA]</scope>
    <source>
        <strain evidence="2 3">BL-389-WT-3D</strain>
    </source>
</reference>
<accession>A0A844F9Y0</accession>
<dbReference type="EMBL" id="VUMB01000021">
    <property type="protein sequence ID" value="MSS40887.1"/>
    <property type="molecule type" value="Genomic_DNA"/>
</dbReference>
<feature type="transmembrane region" description="Helical" evidence="1">
    <location>
        <begin position="82"/>
        <end position="108"/>
    </location>
</feature>
<evidence type="ECO:0000313" key="2">
    <source>
        <dbReference type="EMBL" id="MSS40887.1"/>
    </source>
</evidence>
<evidence type="ECO:0000313" key="3">
    <source>
        <dbReference type="Proteomes" id="UP000462363"/>
    </source>
</evidence>
<feature type="transmembrane region" description="Helical" evidence="1">
    <location>
        <begin position="129"/>
        <end position="159"/>
    </location>
</feature>
<organism evidence="2 3">
    <name type="scientific">Clostridium scindens (strain JCM 10418 / VPI 12708)</name>
    <dbReference type="NCBI Taxonomy" id="29347"/>
    <lineage>
        <taxon>Bacteria</taxon>
        <taxon>Bacillati</taxon>
        <taxon>Bacillota</taxon>
        <taxon>Clostridia</taxon>
        <taxon>Lachnospirales</taxon>
        <taxon>Lachnospiraceae</taxon>
    </lineage>
</organism>
<evidence type="ECO:0000256" key="1">
    <source>
        <dbReference type="SAM" id="Phobius"/>
    </source>
</evidence>
<dbReference type="AlphaFoldDB" id="A0A844F9Y0"/>
<gene>
    <name evidence="2" type="ORF">FYJ37_11135</name>
</gene>